<evidence type="ECO:0000313" key="2">
    <source>
        <dbReference type="Proteomes" id="UP000277204"/>
    </source>
</evidence>
<proteinExistence type="predicted"/>
<reference evidence="1 2" key="1">
    <citation type="submission" date="2018-11" db="EMBL/GenBank/DDBJ databases">
        <authorList>
            <consortium name="Pathogen Informatics"/>
        </authorList>
    </citation>
    <scope>NUCLEOTIDE SEQUENCE [LARGE SCALE GENOMIC DNA]</scope>
    <source>
        <strain evidence="1 2">Zambia</strain>
    </source>
</reference>
<protein>
    <submittedName>
        <fullName evidence="1">Uncharacterized protein</fullName>
    </submittedName>
</protein>
<evidence type="ECO:0000313" key="1">
    <source>
        <dbReference type="EMBL" id="VDP02048.1"/>
    </source>
</evidence>
<keyword evidence="2" id="KW-1185">Reference proteome</keyword>
<dbReference type="Proteomes" id="UP000277204">
    <property type="component" value="Unassembled WGS sequence"/>
</dbReference>
<gene>
    <name evidence="1" type="ORF">SMRZ_LOCUS12779</name>
</gene>
<organism evidence="1 2">
    <name type="scientific">Schistosoma margrebowiei</name>
    <dbReference type="NCBI Taxonomy" id="48269"/>
    <lineage>
        <taxon>Eukaryota</taxon>
        <taxon>Metazoa</taxon>
        <taxon>Spiralia</taxon>
        <taxon>Lophotrochozoa</taxon>
        <taxon>Platyhelminthes</taxon>
        <taxon>Trematoda</taxon>
        <taxon>Digenea</taxon>
        <taxon>Strigeidida</taxon>
        <taxon>Schistosomatoidea</taxon>
        <taxon>Schistosomatidae</taxon>
        <taxon>Schistosoma</taxon>
    </lineage>
</organism>
<accession>A0A183M9Q4</accession>
<dbReference type="AlphaFoldDB" id="A0A183M9Q4"/>
<dbReference type="EMBL" id="UZAI01008451">
    <property type="protein sequence ID" value="VDP02048.1"/>
    <property type="molecule type" value="Genomic_DNA"/>
</dbReference>
<sequence>MVVGGSQQGFLLTTSNHHLNMVISIIQISMVSVRNRNGGCIQFQDAYELVSIVVVKLNTKEYVLDHTESTARSVRKQTNSNAVRRR</sequence>
<name>A0A183M9Q4_9TREM</name>